<dbReference type="AlphaFoldDB" id="A0A382FZL5"/>
<keyword evidence="2" id="KW-0040">ANK repeat</keyword>
<gene>
    <name evidence="3" type="ORF">METZ01_LOCUS221342</name>
</gene>
<proteinExistence type="predicted"/>
<evidence type="ECO:0000256" key="2">
    <source>
        <dbReference type="ARBA" id="ARBA00023043"/>
    </source>
</evidence>
<dbReference type="EMBL" id="UINC01052771">
    <property type="protein sequence ID" value="SVB68488.1"/>
    <property type="molecule type" value="Genomic_DNA"/>
</dbReference>
<dbReference type="GO" id="GO:0010468">
    <property type="term" value="P:regulation of gene expression"/>
    <property type="evidence" value="ECO:0007669"/>
    <property type="project" value="TreeGrafter"/>
</dbReference>
<dbReference type="PANTHER" id="PTHR24124">
    <property type="entry name" value="ANKYRIN REPEAT FAMILY A"/>
    <property type="match status" value="1"/>
</dbReference>
<reference evidence="3" key="1">
    <citation type="submission" date="2018-05" db="EMBL/GenBank/DDBJ databases">
        <authorList>
            <person name="Lanie J.A."/>
            <person name="Ng W.-L."/>
            <person name="Kazmierczak K.M."/>
            <person name="Andrzejewski T.M."/>
            <person name="Davidsen T.M."/>
            <person name="Wayne K.J."/>
            <person name="Tettelin H."/>
            <person name="Glass J.I."/>
            <person name="Rusch D."/>
            <person name="Podicherti R."/>
            <person name="Tsui H.-C.T."/>
            <person name="Winkler M.E."/>
        </authorList>
    </citation>
    <scope>NUCLEOTIDE SEQUENCE</scope>
</reference>
<dbReference type="InterPro" id="IPR002110">
    <property type="entry name" value="Ankyrin_rpt"/>
</dbReference>
<dbReference type="Pfam" id="PF13637">
    <property type="entry name" value="Ank_4"/>
    <property type="match status" value="1"/>
</dbReference>
<dbReference type="PANTHER" id="PTHR24124:SF14">
    <property type="entry name" value="CHROMOSOME UNDETERMINED SCAFFOLD_25, WHOLE GENOME SHOTGUN SEQUENCE"/>
    <property type="match status" value="1"/>
</dbReference>
<dbReference type="PROSITE" id="PS50088">
    <property type="entry name" value="ANK_REPEAT"/>
    <property type="match status" value="3"/>
</dbReference>
<protein>
    <submittedName>
        <fullName evidence="3">Uncharacterized protein</fullName>
    </submittedName>
</protein>
<evidence type="ECO:0000256" key="1">
    <source>
        <dbReference type="ARBA" id="ARBA00022737"/>
    </source>
</evidence>
<dbReference type="PROSITE" id="PS50297">
    <property type="entry name" value="ANK_REP_REGION"/>
    <property type="match status" value="3"/>
</dbReference>
<dbReference type="SMART" id="SM00248">
    <property type="entry name" value="ANK"/>
    <property type="match status" value="2"/>
</dbReference>
<dbReference type="Pfam" id="PF13857">
    <property type="entry name" value="Ank_5"/>
    <property type="match status" value="1"/>
</dbReference>
<organism evidence="3">
    <name type="scientific">marine metagenome</name>
    <dbReference type="NCBI Taxonomy" id="408172"/>
    <lineage>
        <taxon>unclassified sequences</taxon>
        <taxon>metagenomes</taxon>
        <taxon>ecological metagenomes</taxon>
    </lineage>
</organism>
<dbReference type="InterPro" id="IPR036770">
    <property type="entry name" value="Ankyrin_rpt-contain_sf"/>
</dbReference>
<dbReference type="GO" id="GO:0005634">
    <property type="term" value="C:nucleus"/>
    <property type="evidence" value="ECO:0007669"/>
    <property type="project" value="TreeGrafter"/>
</dbReference>
<dbReference type="SUPFAM" id="SSF48403">
    <property type="entry name" value="Ankyrin repeat"/>
    <property type="match status" value="1"/>
</dbReference>
<dbReference type="Gene3D" id="1.25.40.20">
    <property type="entry name" value="Ankyrin repeat-containing domain"/>
    <property type="match status" value="1"/>
</dbReference>
<name>A0A382FZL5_9ZZZZ</name>
<accession>A0A382FZL5</accession>
<feature type="non-terminal residue" evidence="3">
    <location>
        <position position="145"/>
    </location>
</feature>
<keyword evidence="1" id="KW-0677">Repeat</keyword>
<evidence type="ECO:0000313" key="3">
    <source>
        <dbReference type="EMBL" id="SVB68488.1"/>
    </source>
</evidence>
<sequence length="145" mass="16190">MYKAWNRILLSIILISTPSSALSNPKLVTQLLYKSIEIGDLEKVKVLLNDIDVNSQDSSGYTPLYKAVFYNHLDLVKYLFELGAKPNLDDVEGLTPLHVAAIEDLPHMIEILREKGANLEAKDDYGYTPLHLAADQGNYDSADLL</sequence>